<dbReference type="NCBIfam" id="NF033788">
    <property type="entry name" value="HTH_metalloreg"/>
    <property type="match status" value="1"/>
</dbReference>
<evidence type="ECO:0000313" key="5">
    <source>
        <dbReference type="EMBL" id="OLO46352.1"/>
    </source>
</evidence>
<protein>
    <submittedName>
        <fullName evidence="5">Transcriptional regulator</fullName>
    </submittedName>
</protein>
<name>A0A1Q8VE29_9ACTO</name>
<dbReference type="AlphaFoldDB" id="A0A1Q8VE29"/>
<dbReference type="PANTHER" id="PTHR33154">
    <property type="entry name" value="TRANSCRIPTIONAL REGULATOR, ARSR FAMILY"/>
    <property type="match status" value="1"/>
</dbReference>
<dbReference type="RefSeq" id="WP_075375812.1">
    <property type="nucleotide sequence ID" value="NZ_MSKJ01000001.1"/>
</dbReference>
<dbReference type="SMART" id="SM00418">
    <property type="entry name" value="HTH_ARSR"/>
    <property type="match status" value="1"/>
</dbReference>
<feature type="domain" description="HTH arsR-type" evidence="4">
    <location>
        <begin position="1"/>
        <end position="109"/>
    </location>
</feature>
<evidence type="ECO:0000313" key="6">
    <source>
        <dbReference type="Proteomes" id="UP000186857"/>
    </source>
</evidence>
<evidence type="ECO:0000259" key="4">
    <source>
        <dbReference type="PROSITE" id="PS50987"/>
    </source>
</evidence>
<dbReference type="Pfam" id="PF12840">
    <property type="entry name" value="HTH_20"/>
    <property type="match status" value="1"/>
</dbReference>
<keyword evidence="2" id="KW-0238">DNA-binding</keyword>
<dbReference type="PROSITE" id="PS50987">
    <property type="entry name" value="HTH_ARSR_2"/>
    <property type="match status" value="1"/>
</dbReference>
<dbReference type="EMBL" id="MSKJ01000001">
    <property type="protein sequence ID" value="OLO46352.1"/>
    <property type="molecule type" value="Genomic_DNA"/>
</dbReference>
<dbReference type="CDD" id="cd00090">
    <property type="entry name" value="HTH_ARSR"/>
    <property type="match status" value="1"/>
</dbReference>
<dbReference type="PANTHER" id="PTHR33154:SF33">
    <property type="entry name" value="TRANSCRIPTIONAL REPRESSOR SDPR"/>
    <property type="match status" value="1"/>
</dbReference>
<evidence type="ECO:0000256" key="1">
    <source>
        <dbReference type="ARBA" id="ARBA00023015"/>
    </source>
</evidence>
<dbReference type="InterPro" id="IPR036390">
    <property type="entry name" value="WH_DNA-bd_sf"/>
</dbReference>
<sequence>MGATEMIDVDMTLRALADGNRRAILRVIRSGPQPVGAVAQAVGLSQQTASHHLRTLQKAGLATVTTDHTRRLYALNTDGLAAVRSYLDDFWPERLAALKSAVEQREEKQHG</sequence>
<dbReference type="Proteomes" id="UP000186857">
    <property type="component" value="Unassembled WGS sequence"/>
</dbReference>
<dbReference type="InterPro" id="IPR036388">
    <property type="entry name" value="WH-like_DNA-bd_sf"/>
</dbReference>
<proteinExistence type="predicted"/>
<comment type="caution">
    <text evidence="5">The sequence shown here is derived from an EMBL/GenBank/DDBJ whole genome shotgun (WGS) entry which is preliminary data.</text>
</comment>
<dbReference type="SUPFAM" id="SSF46785">
    <property type="entry name" value="Winged helix' DNA-binding domain"/>
    <property type="match status" value="1"/>
</dbReference>
<dbReference type="InterPro" id="IPR011991">
    <property type="entry name" value="ArsR-like_HTH"/>
</dbReference>
<reference evidence="5 6" key="1">
    <citation type="submission" date="2016-12" db="EMBL/GenBank/DDBJ databases">
        <title>Genomic Comparison of strains in the 'Actinomyces naeslundii' Group.</title>
        <authorList>
            <person name="Mughal S.R."/>
            <person name="Do T."/>
            <person name="Gilbert S.C."/>
            <person name="Witherden E.A."/>
            <person name="Didelot X."/>
            <person name="Beighton D."/>
        </authorList>
    </citation>
    <scope>NUCLEOTIDE SEQUENCE [LARGE SCALE GENOMIC DNA]</scope>
    <source>
        <strain evidence="5 6">CCUG 33920</strain>
    </source>
</reference>
<accession>A0A1Q8VE29</accession>
<organism evidence="5 6">
    <name type="scientific">Actinomyces oris</name>
    <dbReference type="NCBI Taxonomy" id="544580"/>
    <lineage>
        <taxon>Bacteria</taxon>
        <taxon>Bacillati</taxon>
        <taxon>Actinomycetota</taxon>
        <taxon>Actinomycetes</taxon>
        <taxon>Actinomycetales</taxon>
        <taxon>Actinomycetaceae</taxon>
        <taxon>Actinomyces</taxon>
    </lineage>
</organism>
<evidence type="ECO:0000256" key="3">
    <source>
        <dbReference type="ARBA" id="ARBA00023163"/>
    </source>
</evidence>
<dbReference type="InterPro" id="IPR051081">
    <property type="entry name" value="HTH_MetalResp_TranReg"/>
</dbReference>
<dbReference type="InterPro" id="IPR001845">
    <property type="entry name" value="HTH_ArsR_DNA-bd_dom"/>
</dbReference>
<gene>
    <name evidence="5" type="ORF">BKH29_00505</name>
</gene>
<dbReference type="Gene3D" id="1.10.10.10">
    <property type="entry name" value="Winged helix-like DNA-binding domain superfamily/Winged helix DNA-binding domain"/>
    <property type="match status" value="1"/>
</dbReference>
<dbReference type="OrthoDB" id="9806976at2"/>
<evidence type="ECO:0000256" key="2">
    <source>
        <dbReference type="ARBA" id="ARBA00023125"/>
    </source>
</evidence>
<dbReference type="GO" id="GO:0003677">
    <property type="term" value="F:DNA binding"/>
    <property type="evidence" value="ECO:0007669"/>
    <property type="project" value="UniProtKB-KW"/>
</dbReference>
<dbReference type="GO" id="GO:0003700">
    <property type="term" value="F:DNA-binding transcription factor activity"/>
    <property type="evidence" value="ECO:0007669"/>
    <property type="project" value="InterPro"/>
</dbReference>
<keyword evidence="3" id="KW-0804">Transcription</keyword>
<keyword evidence="1" id="KW-0805">Transcription regulation</keyword>